<feature type="transmembrane region" description="Helical" evidence="4">
    <location>
        <begin position="955"/>
        <end position="976"/>
    </location>
</feature>
<keyword evidence="1 2" id="KW-0040">ANK repeat</keyword>
<dbReference type="GO" id="GO:0006357">
    <property type="term" value="P:regulation of transcription by RNA polymerase II"/>
    <property type="evidence" value="ECO:0007669"/>
    <property type="project" value="TreeGrafter"/>
</dbReference>
<dbReference type="InterPro" id="IPR036770">
    <property type="entry name" value="Ankyrin_rpt-contain_sf"/>
</dbReference>
<dbReference type="GO" id="GO:0005634">
    <property type="term" value="C:nucleus"/>
    <property type="evidence" value="ECO:0007669"/>
    <property type="project" value="TreeGrafter"/>
</dbReference>
<feature type="compositionally biased region" description="Acidic residues" evidence="3">
    <location>
        <begin position="694"/>
        <end position="704"/>
    </location>
</feature>
<dbReference type="STRING" id="50990.A0A4Y7QEY7"/>
<feature type="compositionally biased region" description="Acidic residues" evidence="3">
    <location>
        <begin position="735"/>
        <end position="749"/>
    </location>
</feature>
<dbReference type="CDD" id="cd00102">
    <property type="entry name" value="IPT"/>
    <property type="match status" value="1"/>
</dbReference>
<dbReference type="Pfam" id="PF01833">
    <property type="entry name" value="TIG"/>
    <property type="match status" value="1"/>
</dbReference>
<keyword evidence="4" id="KW-0812">Transmembrane</keyword>
<dbReference type="EMBL" id="ML170162">
    <property type="protein sequence ID" value="TDL26194.1"/>
    <property type="molecule type" value="Genomic_DNA"/>
</dbReference>
<feature type="compositionally biased region" description="Polar residues" evidence="3">
    <location>
        <begin position="281"/>
        <end position="302"/>
    </location>
</feature>
<evidence type="ECO:0000259" key="5">
    <source>
        <dbReference type="SMART" id="SM00429"/>
    </source>
</evidence>
<accession>A0A4Y7QEY7</accession>
<dbReference type="InterPro" id="IPR057962">
    <property type="entry name" value="SPT23_MGA2_DBD"/>
</dbReference>
<dbReference type="GO" id="GO:0003712">
    <property type="term" value="F:transcription coregulator activity"/>
    <property type="evidence" value="ECO:0007669"/>
    <property type="project" value="TreeGrafter"/>
</dbReference>
<dbReference type="SMART" id="SM00248">
    <property type="entry name" value="ANK"/>
    <property type="match status" value="2"/>
</dbReference>
<evidence type="ECO:0000256" key="4">
    <source>
        <dbReference type="SAM" id="Phobius"/>
    </source>
</evidence>
<proteinExistence type="predicted"/>
<dbReference type="Pfam" id="PF25603">
    <property type="entry name" value="SPT23_MGA2_DBD"/>
    <property type="match status" value="1"/>
</dbReference>
<feature type="region of interest" description="Disordered" evidence="3">
    <location>
        <begin position="108"/>
        <end position="129"/>
    </location>
</feature>
<organism evidence="6 7">
    <name type="scientific">Rickenella mellea</name>
    <dbReference type="NCBI Taxonomy" id="50990"/>
    <lineage>
        <taxon>Eukaryota</taxon>
        <taxon>Fungi</taxon>
        <taxon>Dikarya</taxon>
        <taxon>Basidiomycota</taxon>
        <taxon>Agaricomycotina</taxon>
        <taxon>Agaricomycetes</taxon>
        <taxon>Hymenochaetales</taxon>
        <taxon>Rickenellaceae</taxon>
        <taxon>Rickenella</taxon>
    </lineage>
</organism>
<evidence type="ECO:0000256" key="1">
    <source>
        <dbReference type="ARBA" id="ARBA00023043"/>
    </source>
</evidence>
<dbReference type="InterPro" id="IPR002909">
    <property type="entry name" value="IPT_dom"/>
</dbReference>
<dbReference type="PANTHER" id="PTHR23335:SF1">
    <property type="entry name" value="CALMODULIN-BINDING TRANSCRIPTION ACTIVATOR, ISOFORM F"/>
    <property type="match status" value="1"/>
</dbReference>
<dbReference type="Proteomes" id="UP000294933">
    <property type="component" value="Unassembled WGS sequence"/>
</dbReference>
<gene>
    <name evidence="6" type="ORF">BD410DRAFT_571217</name>
</gene>
<dbReference type="SUPFAM" id="SSF81296">
    <property type="entry name" value="E set domains"/>
    <property type="match status" value="1"/>
</dbReference>
<feature type="region of interest" description="Disordered" evidence="3">
    <location>
        <begin position="346"/>
        <end position="378"/>
    </location>
</feature>
<dbReference type="Gene3D" id="1.25.40.20">
    <property type="entry name" value="Ankyrin repeat-containing domain"/>
    <property type="match status" value="1"/>
</dbReference>
<dbReference type="InterPro" id="IPR013783">
    <property type="entry name" value="Ig-like_fold"/>
</dbReference>
<feature type="domain" description="IPT/TIG" evidence="5">
    <location>
        <begin position="398"/>
        <end position="486"/>
    </location>
</feature>
<feature type="region of interest" description="Disordered" evidence="3">
    <location>
        <begin position="681"/>
        <end position="749"/>
    </location>
</feature>
<sequence length="996" mass="107844">MTPNIPPSGTKSRVETQVRVQLDLTLGSCASGDPFRYDKVGSWKWLKLPKGTATRKRSRKDGKIDAPAADTIYLGVEVTCSSTPNTRVMTCSTCQRREAKRVARKIAARIRPARSDSETNDGPSGGDSEGKVNIIQFNCPDTLDFTSGSVILPLRITCYCRHHREKQGFNVRFTMSDEAGNVVGKGMSPPIMITDDHKSTGIGGSKPNSVPYGLGEGEWDAKPVPLIPTAQSTDSGAPSKRKHISSKQSTGQSKRRTKPYNNGRPARTDHTPEQMYLNMSLPDSASTSQYGSAPPSVYNSTAPPSPITQGPELLAGLPSPTVSYDSPLVSHTSYFDNDLVMGDSAPRPAHFLPLSPPRTAPSSPPPGNPPNAATPPDFSSIALALLGPQQDSPFTIPSPRIHRLIPSAGPTYGGIEVTVLGANFYASGQYECVFGDVVSSSTCRWSDNTLVCILPPSACPGVVSVGLRGFKNDDDHTATPILFTYTDESDRALMELALQVVGLKMTGKIEDAKNVAMRIVGNTSQDRSTGMDLSSNMNMASSSTTMDPRRLLCSRAGDDDFEKVVIDFLSVLDTPVEAENALSLTSAISHRNSCGHTLLHLAVFLKFQALMEFLLDHNIDIDARDVNGFTALHCAALIDARPCVRTLLDGGADTSVVDAHGRTAAEISSGDISVTITRSVATHPDGSDESGWGDGEEDSADEEALTPPSRAARRRVYRPLSRRPSMPSSRVGSDMSDDEQPVPENPLSDDDAATVVAADHQNIGNDGIDEKQAAVSFAEIFQRAWTQFQPPHLMPQMPQLPQVLQLRGVPAWVFPVYVPMPAWPGFLGEKRTDEADSDKVKDSVPLEARSPYVDLRASWERWVTQSANQEEISKKLAQTTPPIPLAEAQTNTATETITTTPQLVEPVPTPAPSSRSLLRRFGYGSIQITDQDIDAYKPTRTRKTLQKEDRMLLRFWIPILIMAIGWAIYTTLPLAVSTIKGVLPFTDSTGARLNLS</sequence>
<dbReference type="VEuPathDB" id="FungiDB:BD410DRAFT_571217"/>
<dbReference type="SUPFAM" id="SSF48403">
    <property type="entry name" value="Ankyrin repeat"/>
    <property type="match status" value="1"/>
</dbReference>
<keyword evidence="4" id="KW-0472">Membrane</keyword>
<dbReference type="SMART" id="SM00429">
    <property type="entry name" value="IPT"/>
    <property type="match status" value="1"/>
</dbReference>
<dbReference type="PROSITE" id="PS50297">
    <property type="entry name" value="ANK_REP_REGION"/>
    <property type="match status" value="2"/>
</dbReference>
<name>A0A4Y7QEY7_9AGAM</name>
<feature type="region of interest" description="Disordered" evidence="3">
    <location>
        <begin position="196"/>
        <end position="310"/>
    </location>
</feature>
<dbReference type="GO" id="GO:0003690">
    <property type="term" value="F:double-stranded DNA binding"/>
    <property type="evidence" value="ECO:0007669"/>
    <property type="project" value="TreeGrafter"/>
</dbReference>
<dbReference type="Pfam" id="PF12796">
    <property type="entry name" value="Ank_2"/>
    <property type="match status" value="1"/>
</dbReference>
<keyword evidence="7" id="KW-1185">Reference proteome</keyword>
<dbReference type="Gene3D" id="2.60.40.10">
    <property type="entry name" value="Immunoglobulins"/>
    <property type="match status" value="1"/>
</dbReference>
<feature type="compositionally biased region" description="Basic residues" evidence="3">
    <location>
        <begin position="711"/>
        <end position="721"/>
    </location>
</feature>
<evidence type="ECO:0000256" key="3">
    <source>
        <dbReference type="SAM" id="MobiDB-lite"/>
    </source>
</evidence>
<evidence type="ECO:0000256" key="2">
    <source>
        <dbReference type="PROSITE-ProRule" id="PRU00023"/>
    </source>
</evidence>
<dbReference type="OrthoDB" id="71307at2759"/>
<feature type="repeat" description="ANK" evidence="2">
    <location>
        <begin position="594"/>
        <end position="626"/>
    </location>
</feature>
<dbReference type="PANTHER" id="PTHR23335">
    <property type="entry name" value="CALMODULIN-BINDING TRANSCRIPTION ACTIVATOR CAMTA"/>
    <property type="match status" value="1"/>
</dbReference>
<evidence type="ECO:0000313" key="7">
    <source>
        <dbReference type="Proteomes" id="UP000294933"/>
    </source>
</evidence>
<feature type="repeat" description="ANK" evidence="2">
    <location>
        <begin position="627"/>
        <end position="659"/>
    </location>
</feature>
<feature type="compositionally biased region" description="Pro residues" evidence="3">
    <location>
        <begin position="354"/>
        <end position="373"/>
    </location>
</feature>
<protein>
    <recommendedName>
        <fullName evidence="5">IPT/TIG domain-containing protein</fullName>
    </recommendedName>
</protein>
<dbReference type="InterPro" id="IPR002110">
    <property type="entry name" value="Ankyrin_rpt"/>
</dbReference>
<evidence type="ECO:0000313" key="6">
    <source>
        <dbReference type="EMBL" id="TDL26194.1"/>
    </source>
</evidence>
<reference evidence="6 7" key="1">
    <citation type="submission" date="2018-06" db="EMBL/GenBank/DDBJ databases">
        <title>A transcriptomic atlas of mushroom development highlights an independent origin of complex multicellularity.</title>
        <authorList>
            <consortium name="DOE Joint Genome Institute"/>
            <person name="Krizsan K."/>
            <person name="Almasi E."/>
            <person name="Merenyi Z."/>
            <person name="Sahu N."/>
            <person name="Viragh M."/>
            <person name="Koszo T."/>
            <person name="Mondo S."/>
            <person name="Kiss B."/>
            <person name="Balint B."/>
            <person name="Kues U."/>
            <person name="Barry K."/>
            <person name="Hegedus J.C."/>
            <person name="Henrissat B."/>
            <person name="Johnson J."/>
            <person name="Lipzen A."/>
            <person name="Ohm R."/>
            <person name="Nagy I."/>
            <person name="Pangilinan J."/>
            <person name="Yan J."/>
            <person name="Xiong Y."/>
            <person name="Grigoriev I.V."/>
            <person name="Hibbett D.S."/>
            <person name="Nagy L.G."/>
        </authorList>
    </citation>
    <scope>NUCLEOTIDE SEQUENCE [LARGE SCALE GENOMIC DNA]</scope>
    <source>
        <strain evidence="6 7">SZMC22713</strain>
    </source>
</reference>
<dbReference type="PROSITE" id="PS50088">
    <property type="entry name" value="ANK_REPEAT"/>
    <property type="match status" value="2"/>
</dbReference>
<dbReference type="InterPro" id="IPR014756">
    <property type="entry name" value="Ig_E-set"/>
</dbReference>
<dbReference type="AlphaFoldDB" id="A0A4Y7QEY7"/>
<keyword evidence="4" id="KW-1133">Transmembrane helix</keyword>